<evidence type="ECO:0000256" key="1">
    <source>
        <dbReference type="SAM" id="Phobius"/>
    </source>
</evidence>
<keyword evidence="1" id="KW-1133">Transmembrane helix</keyword>
<evidence type="ECO:0000313" key="3">
    <source>
        <dbReference type="Proteomes" id="UP000199387"/>
    </source>
</evidence>
<organism evidence="2 3">
    <name type="scientific">Melghirimyces thermohalophilus</name>
    <dbReference type="NCBI Taxonomy" id="1236220"/>
    <lineage>
        <taxon>Bacteria</taxon>
        <taxon>Bacillati</taxon>
        <taxon>Bacillota</taxon>
        <taxon>Bacilli</taxon>
        <taxon>Bacillales</taxon>
        <taxon>Thermoactinomycetaceae</taxon>
        <taxon>Melghirimyces</taxon>
    </lineage>
</organism>
<keyword evidence="3" id="KW-1185">Reference proteome</keyword>
<protein>
    <recommendedName>
        <fullName evidence="4">DUF456 domain-containing protein</fullName>
    </recommendedName>
</protein>
<accession>A0A1G6J666</accession>
<sequence length="158" mass="16883">MEILWWILTILLFVLGFLGLVVPVLPDAPLFFLGLLIYHFLIDSEALGTSFWVGAVLITALVVITDYVAGGIAARTYGGSRWSLPAAVVGALAGIPLGPLGLVLGPVVAVIAVEFFRKKDWQEAFRVGFGTLLGFVGGVLVKGLMMVGLLIWFLILAL</sequence>
<name>A0A1G6J666_9BACL</name>
<dbReference type="OrthoDB" id="9808460at2"/>
<feature type="transmembrane region" description="Helical" evidence="1">
    <location>
        <begin position="86"/>
        <end position="112"/>
    </location>
</feature>
<dbReference type="Proteomes" id="UP000199387">
    <property type="component" value="Unassembled WGS sequence"/>
</dbReference>
<proteinExistence type="predicted"/>
<dbReference type="Pfam" id="PF04306">
    <property type="entry name" value="DUF456"/>
    <property type="match status" value="1"/>
</dbReference>
<dbReference type="PANTHER" id="PTHR39165">
    <property type="entry name" value="IG HYPOTHETICAL 17883"/>
    <property type="match status" value="1"/>
</dbReference>
<dbReference type="InterPro" id="IPR007403">
    <property type="entry name" value="DUF456"/>
</dbReference>
<evidence type="ECO:0000313" key="2">
    <source>
        <dbReference type="EMBL" id="SDC14190.1"/>
    </source>
</evidence>
<feature type="transmembrane region" description="Helical" evidence="1">
    <location>
        <begin position="50"/>
        <end position="74"/>
    </location>
</feature>
<dbReference type="PANTHER" id="PTHR39165:SF1">
    <property type="entry name" value="DUF456 DOMAIN-CONTAINING PROTEIN"/>
    <property type="match status" value="1"/>
</dbReference>
<evidence type="ECO:0008006" key="4">
    <source>
        <dbReference type="Google" id="ProtNLM"/>
    </source>
</evidence>
<gene>
    <name evidence="2" type="ORF">SAMN04488112_103197</name>
</gene>
<dbReference type="RefSeq" id="WP_091566670.1">
    <property type="nucleotide sequence ID" value="NZ_FMZA01000003.1"/>
</dbReference>
<reference evidence="2 3" key="1">
    <citation type="submission" date="2016-10" db="EMBL/GenBank/DDBJ databases">
        <authorList>
            <person name="de Groot N.N."/>
        </authorList>
    </citation>
    <scope>NUCLEOTIDE SEQUENCE [LARGE SCALE GENOMIC DNA]</scope>
    <source>
        <strain evidence="2 3">DSM 45514</strain>
    </source>
</reference>
<feature type="transmembrane region" description="Helical" evidence="1">
    <location>
        <begin position="132"/>
        <end position="157"/>
    </location>
</feature>
<dbReference type="AlphaFoldDB" id="A0A1G6J666"/>
<dbReference type="EMBL" id="FMZA01000003">
    <property type="protein sequence ID" value="SDC14190.1"/>
    <property type="molecule type" value="Genomic_DNA"/>
</dbReference>
<keyword evidence="1" id="KW-0812">Transmembrane</keyword>
<dbReference type="STRING" id="1236220.SAMN04488112_103197"/>
<keyword evidence="1" id="KW-0472">Membrane</keyword>